<dbReference type="PANTHER" id="PTHR47892">
    <property type="entry name" value="UNIVERSAL STRESS PROTEIN E"/>
    <property type="match status" value="1"/>
</dbReference>
<evidence type="ECO:0000256" key="3">
    <source>
        <dbReference type="ARBA" id="ARBA00022490"/>
    </source>
</evidence>
<keyword evidence="3" id="KW-0963">Cytoplasm</keyword>
<dbReference type="PANTHER" id="PTHR47892:SF1">
    <property type="entry name" value="UNIVERSAL STRESS PROTEIN E"/>
    <property type="match status" value="1"/>
</dbReference>
<feature type="domain" description="UspA" evidence="5">
    <location>
        <begin position="4"/>
        <end position="143"/>
    </location>
</feature>
<dbReference type="Gene3D" id="3.40.50.12370">
    <property type="match status" value="1"/>
</dbReference>
<dbReference type="SUPFAM" id="SSF52402">
    <property type="entry name" value="Adenine nucleotide alpha hydrolases-like"/>
    <property type="match status" value="2"/>
</dbReference>
<reference evidence="6 7" key="1">
    <citation type="submission" date="2019-02" db="EMBL/GenBank/DDBJ databases">
        <title>Deep-cultivation of Planctomycetes and their phenomic and genomic characterization uncovers novel biology.</title>
        <authorList>
            <person name="Wiegand S."/>
            <person name="Jogler M."/>
            <person name="Boedeker C."/>
            <person name="Pinto D."/>
            <person name="Vollmers J."/>
            <person name="Rivas-Marin E."/>
            <person name="Kohn T."/>
            <person name="Peeters S.H."/>
            <person name="Heuer A."/>
            <person name="Rast P."/>
            <person name="Oberbeckmann S."/>
            <person name="Bunk B."/>
            <person name="Jeske O."/>
            <person name="Meyerdierks A."/>
            <person name="Storesund J.E."/>
            <person name="Kallscheuer N."/>
            <person name="Luecker S."/>
            <person name="Lage O.M."/>
            <person name="Pohl T."/>
            <person name="Merkel B.J."/>
            <person name="Hornburger P."/>
            <person name="Mueller R.-W."/>
            <person name="Bruemmer F."/>
            <person name="Labrenz M."/>
            <person name="Spormann A.M."/>
            <person name="Op Den Camp H."/>
            <person name="Overmann J."/>
            <person name="Amann R."/>
            <person name="Jetten M.S.M."/>
            <person name="Mascher T."/>
            <person name="Medema M.H."/>
            <person name="Devos D.P."/>
            <person name="Kaster A.-K."/>
            <person name="Ovreas L."/>
            <person name="Rohde M."/>
            <person name="Galperin M.Y."/>
            <person name="Jogler C."/>
        </authorList>
    </citation>
    <scope>NUCLEOTIDE SEQUENCE [LARGE SCALE GENOMIC DNA]</scope>
    <source>
        <strain evidence="6 7">Poly41</strain>
    </source>
</reference>
<dbReference type="CDD" id="cd00293">
    <property type="entry name" value="USP-like"/>
    <property type="match status" value="1"/>
</dbReference>
<comment type="caution">
    <text evidence="6">The sequence shown here is derived from an EMBL/GenBank/DDBJ whole genome shotgun (WGS) entry which is preliminary data.</text>
</comment>
<gene>
    <name evidence="6" type="primary">uspE_1</name>
    <name evidence="6" type="ORF">Poly41_02540</name>
</gene>
<dbReference type="PRINTS" id="PR01438">
    <property type="entry name" value="UNVRSLSTRESS"/>
</dbReference>
<evidence type="ECO:0000256" key="1">
    <source>
        <dbReference type="ARBA" id="ARBA00004496"/>
    </source>
</evidence>
<sequence length="310" mass="34441">MKRFQKILVATDTRFDNQAMVDEAVQLARGNGASLKIVDVMPELPWTVRLTMKDHEHVSELMRDEKQQMLEALAVPIREKGVDVEVKVLQGKTSVEIIREVLRGQHDLVIRSVKGVQSRRAGFFGTTGLRLLRKCPCPVWLVKPGITKFHHILGCVDTSSADPIDAELNGDVFDLARSISQYHSGTFTIIHAWTVWNAQFLKRRMDPTEFENMVNGHRNQVTGQLEKFLAGHNTPVGADDVQLIQGEAPDVIPEFARKNHVDLIVMGTVARSGVSGMVMGNTAEQILGRIECSVLALKPSTFGCPIVLDD</sequence>
<feature type="domain" description="UspA" evidence="5">
    <location>
        <begin position="179"/>
        <end position="298"/>
    </location>
</feature>
<dbReference type="Pfam" id="PF00582">
    <property type="entry name" value="Usp"/>
    <property type="match status" value="2"/>
</dbReference>
<evidence type="ECO:0000256" key="4">
    <source>
        <dbReference type="ARBA" id="ARBA00037131"/>
    </source>
</evidence>
<comment type="subcellular location">
    <subcellularLocation>
        <location evidence="1">Cytoplasm</location>
    </subcellularLocation>
</comment>
<dbReference type="GO" id="GO:0005737">
    <property type="term" value="C:cytoplasm"/>
    <property type="evidence" value="ECO:0007669"/>
    <property type="project" value="UniProtKB-SubCell"/>
</dbReference>
<dbReference type="InterPro" id="IPR006016">
    <property type="entry name" value="UspA"/>
</dbReference>
<dbReference type="RefSeq" id="WP_146524103.1">
    <property type="nucleotide sequence ID" value="NZ_SJPV01000001.1"/>
</dbReference>
<keyword evidence="7" id="KW-1185">Reference proteome</keyword>
<dbReference type="EMBL" id="SJPV01000001">
    <property type="protein sequence ID" value="TWU41958.1"/>
    <property type="molecule type" value="Genomic_DNA"/>
</dbReference>
<dbReference type="Proteomes" id="UP000319143">
    <property type="component" value="Unassembled WGS sequence"/>
</dbReference>
<dbReference type="InterPro" id="IPR006015">
    <property type="entry name" value="Universal_stress_UspA"/>
</dbReference>
<comment type="similarity">
    <text evidence="2">Belongs to the universal stress protein A family.</text>
</comment>
<name>A0A5C6DZA3_9BACT</name>
<organism evidence="6 7">
    <name type="scientific">Novipirellula artificiosorum</name>
    <dbReference type="NCBI Taxonomy" id="2528016"/>
    <lineage>
        <taxon>Bacteria</taxon>
        <taxon>Pseudomonadati</taxon>
        <taxon>Planctomycetota</taxon>
        <taxon>Planctomycetia</taxon>
        <taxon>Pirellulales</taxon>
        <taxon>Pirellulaceae</taxon>
        <taxon>Novipirellula</taxon>
    </lineage>
</organism>
<comment type="function">
    <text evidence="4">Required for resistance to DNA-damaging agents.</text>
</comment>
<protein>
    <submittedName>
        <fullName evidence="6">Universal stress protein E</fullName>
    </submittedName>
</protein>
<dbReference type="OrthoDB" id="239260at2"/>
<accession>A0A5C6DZA3</accession>
<proteinExistence type="inferred from homology"/>
<evidence type="ECO:0000313" key="7">
    <source>
        <dbReference type="Proteomes" id="UP000319143"/>
    </source>
</evidence>
<dbReference type="AlphaFoldDB" id="A0A5C6DZA3"/>
<evidence type="ECO:0000259" key="5">
    <source>
        <dbReference type="Pfam" id="PF00582"/>
    </source>
</evidence>
<evidence type="ECO:0000256" key="2">
    <source>
        <dbReference type="ARBA" id="ARBA00008791"/>
    </source>
</evidence>
<evidence type="ECO:0000313" key="6">
    <source>
        <dbReference type="EMBL" id="TWU41958.1"/>
    </source>
</evidence>